<protein>
    <submittedName>
        <fullName evidence="3">Signal peptide, CUB and EGF-like domain-containing protein 1</fullName>
    </submittedName>
</protein>
<dbReference type="InterPro" id="IPR011641">
    <property type="entry name" value="Tyr-kin_ephrin_A/B_rcpt-like"/>
</dbReference>
<keyword evidence="2" id="KW-1185">Reference proteome</keyword>
<dbReference type="InterPro" id="IPR052071">
    <property type="entry name" value="SCUB_EGF-like_domain"/>
</dbReference>
<proteinExistence type="predicted"/>
<accession>A0ABM1F510</accession>
<dbReference type="Pfam" id="PF07699">
    <property type="entry name" value="Ephrin_rec_like"/>
    <property type="match status" value="2"/>
</dbReference>
<reference evidence="3" key="1">
    <citation type="submission" date="2025-08" db="UniProtKB">
        <authorList>
            <consortium name="RefSeq"/>
        </authorList>
    </citation>
    <scope>IDENTIFICATION</scope>
</reference>
<feature type="domain" description="Tyrosine-protein kinase ephrin type A/B receptor-like" evidence="1">
    <location>
        <begin position="79"/>
        <end position="118"/>
    </location>
</feature>
<feature type="domain" description="Tyrosine-protein kinase ephrin type A/B receptor-like" evidence="1">
    <location>
        <begin position="21"/>
        <end position="68"/>
    </location>
</feature>
<dbReference type="GeneID" id="106819404"/>
<dbReference type="Gene3D" id="2.10.50.10">
    <property type="entry name" value="Tumor Necrosis Factor Receptor, subunit A, domain 2"/>
    <property type="match status" value="2"/>
</dbReference>
<gene>
    <name evidence="3" type="primary">LOC106819404</name>
</gene>
<evidence type="ECO:0000313" key="3">
    <source>
        <dbReference type="RefSeq" id="XP_014679531.1"/>
    </source>
</evidence>
<dbReference type="SUPFAM" id="SSF57184">
    <property type="entry name" value="Growth factor receptor domain"/>
    <property type="match status" value="1"/>
</dbReference>
<dbReference type="SMART" id="SM01411">
    <property type="entry name" value="Ephrin_rec_like"/>
    <property type="match status" value="2"/>
</dbReference>
<evidence type="ECO:0000313" key="2">
    <source>
        <dbReference type="Proteomes" id="UP000695022"/>
    </source>
</evidence>
<organism evidence="2 3">
    <name type="scientific">Priapulus caudatus</name>
    <name type="common">Priapulid worm</name>
    <dbReference type="NCBI Taxonomy" id="37621"/>
    <lineage>
        <taxon>Eukaryota</taxon>
        <taxon>Metazoa</taxon>
        <taxon>Ecdysozoa</taxon>
        <taxon>Scalidophora</taxon>
        <taxon>Priapulida</taxon>
        <taxon>Priapulimorpha</taxon>
        <taxon>Priapulimorphida</taxon>
        <taxon>Priapulidae</taxon>
        <taxon>Priapulus</taxon>
    </lineage>
</organism>
<name>A0ABM1F510_PRICU</name>
<evidence type="ECO:0000259" key="1">
    <source>
        <dbReference type="Pfam" id="PF07699"/>
    </source>
</evidence>
<dbReference type="PANTHER" id="PTHR24046:SF5">
    <property type="entry name" value="EGF-LIKE DOMAIN-CONTAINING PROTEIN"/>
    <property type="match status" value="1"/>
</dbReference>
<dbReference type="PANTHER" id="PTHR24046">
    <property type="entry name" value="SIGNAL PEPTIDE, CUB AND EGF-LIKE DOMAIN-CONTAINING"/>
    <property type="match status" value="1"/>
</dbReference>
<sequence>MTTATVGSENASQCYMECQAGEFYDSTADACTKCPMGLYQDEPNKIYCKSCPAGTFTSQLGATSADDCKSCAPGETVTISYTCEQCEVGKYSTDGTACIKCPSGTTTVDVGSTELANCSVGEYIQQ</sequence>
<dbReference type="Proteomes" id="UP000695022">
    <property type="component" value="Unplaced"/>
</dbReference>
<dbReference type="InterPro" id="IPR009030">
    <property type="entry name" value="Growth_fac_rcpt_cys_sf"/>
</dbReference>
<dbReference type="RefSeq" id="XP_014679531.1">
    <property type="nucleotide sequence ID" value="XM_014824045.1"/>
</dbReference>